<gene>
    <name evidence="8" type="ORF">GCM10011400_04700</name>
</gene>
<proteinExistence type="inferred from homology"/>
<evidence type="ECO:0000256" key="4">
    <source>
        <dbReference type="ARBA" id="ARBA00022692"/>
    </source>
</evidence>
<dbReference type="InterPro" id="IPR003474">
    <property type="entry name" value="Glcn_transporter"/>
</dbReference>
<dbReference type="Proteomes" id="UP000602004">
    <property type="component" value="Unassembled WGS sequence"/>
</dbReference>
<evidence type="ECO:0000256" key="2">
    <source>
        <dbReference type="ARBA" id="ARBA00022448"/>
    </source>
</evidence>
<accession>A0ABQ1LCC9</accession>
<dbReference type="PANTHER" id="PTHR30354">
    <property type="entry name" value="GNT FAMILY GLUCONATE TRANSPORTER"/>
    <property type="match status" value="1"/>
</dbReference>
<evidence type="ECO:0000256" key="7">
    <source>
        <dbReference type="ARBA" id="ARBA00049663"/>
    </source>
</evidence>
<organism evidence="8 9">
    <name type="scientific">Paraburkholderia caffeinilytica</name>
    <dbReference type="NCBI Taxonomy" id="1761016"/>
    <lineage>
        <taxon>Bacteria</taxon>
        <taxon>Pseudomonadati</taxon>
        <taxon>Pseudomonadota</taxon>
        <taxon>Betaproteobacteria</taxon>
        <taxon>Burkholderiales</taxon>
        <taxon>Burkholderiaceae</taxon>
        <taxon>Paraburkholderia</taxon>
    </lineage>
</organism>
<dbReference type="EMBL" id="BMHL01000001">
    <property type="protein sequence ID" value="GGC21397.1"/>
    <property type="molecule type" value="Genomic_DNA"/>
</dbReference>
<keyword evidence="3" id="KW-1003">Cell membrane</keyword>
<evidence type="ECO:0000256" key="5">
    <source>
        <dbReference type="ARBA" id="ARBA00022989"/>
    </source>
</evidence>
<evidence type="ECO:0000313" key="9">
    <source>
        <dbReference type="Proteomes" id="UP000602004"/>
    </source>
</evidence>
<comment type="similarity">
    <text evidence="7">Belongs to the GntP permease family.</text>
</comment>
<protein>
    <submittedName>
        <fullName evidence="8">Uncharacterized protein</fullName>
    </submittedName>
</protein>
<evidence type="ECO:0000256" key="6">
    <source>
        <dbReference type="ARBA" id="ARBA00023136"/>
    </source>
</evidence>
<dbReference type="Pfam" id="PF02447">
    <property type="entry name" value="GntP_permease"/>
    <property type="match status" value="1"/>
</dbReference>
<keyword evidence="4" id="KW-0812">Transmembrane</keyword>
<reference evidence="9" key="1">
    <citation type="journal article" date="2019" name="Int. J. Syst. Evol. Microbiol.">
        <title>The Global Catalogue of Microorganisms (GCM) 10K type strain sequencing project: providing services to taxonomists for standard genome sequencing and annotation.</title>
        <authorList>
            <consortium name="The Broad Institute Genomics Platform"/>
            <consortium name="The Broad Institute Genome Sequencing Center for Infectious Disease"/>
            <person name="Wu L."/>
            <person name="Ma J."/>
        </authorList>
    </citation>
    <scope>NUCLEOTIDE SEQUENCE [LARGE SCALE GENOMIC DNA]</scope>
    <source>
        <strain evidence="9">CGMCC 1.15103</strain>
    </source>
</reference>
<keyword evidence="6" id="KW-0472">Membrane</keyword>
<comment type="caution">
    <text evidence="8">The sequence shown here is derived from an EMBL/GenBank/DDBJ whole genome shotgun (WGS) entry which is preliminary data.</text>
</comment>
<keyword evidence="2" id="KW-0813">Transport</keyword>
<evidence type="ECO:0000256" key="1">
    <source>
        <dbReference type="ARBA" id="ARBA00004651"/>
    </source>
</evidence>
<evidence type="ECO:0000256" key="3">
    <source>
        <dbReference type="ARBA" id="ARBA00022475"/>
    </source>
</evidence>
<name>A0ABQ1LCC9_9BURK</name>
<keyword evidence="9" id="KW-1185">Reference proteome</keyword>
<evidence type="ECO:0000313" key="8">
    <source>
        <dbReference type="EMBL" id="GGC21397.1"/>
    </source>
</evidence>
<dbReference type="PANTHER" id="PTHR30354:SF22">
    <property type="entry name" value="HIGH-AFFINITY GLUCONATE TRANSPORTER"/>
    <property type="match status" value="1"/>
</dbReference>
<comment type="subcellular location">
    <subcellularLocation>
        <location evidence="1">Cell membrane</location>
        <topology evidence="1">Multi-pass membrane protein</topology>
    </subcellularLocation>
</comment>
<sequence>MLRLLLSFYTFGKSRGFNREQILKFTNACLAPIAAAAVGTAGGVRPELLVLATGAGSLILSHVNDGGFWLVKEYFGMTVPQTFKTWTVCETIISVTALVLTLGLSTVI</sequence>
<keyword evidence="5" id="KW-1133">Transmembrane helix</keyword>